<keyword evidence="2" id="KW-1185">Reference proteome</keyword>
<evidence type="ECO:0000313" key="1">
    <source>
        <dbReference type="EMBL" id="CRK92242.1"/>
    </source>
</evidence>
<protein>
    <submittedName>
        <fullName evidence="1">CLUMA_CG005780, isoform A</fullName>
    </submittedName>
</protein>
<proteinExistence type="predicted"/>
<accession>A0A1J1HXI7</accession>
<reference evidence="1 2" key="1">
    <citation type="submission" date="2015-04" db="EMBL/GenBank/DDBJ databases">
        <authorList>
            <person name="Syromyatnikov M.Y."/>
            <person name="Popov V.N."/>
        </authorList>
    </citation>
    <scope>NUCLEOTIDE SEQUENCE [LARGE SCALE GENOMIC DNA]</scope>
</reference>
<sequence length="68" mass="8312">MKTFYALLNPTFLDDVFFLLLVEKTRLYFICEKHDDIKENEEKLMVGKKIWKNRMNEKQQRVNSEVKN</sequence>
<gene>
    <name evidence="1" type="ORF">CLUMA_CG005780</name>
</gene>
<dbReference type="EMBL" id="CVRI01000024">
    <property type="protein sequence ID" value="CRK92242.1"/>
    <property type="molecule type" value="Genomic_DNA"/>
</dbReference>
<evidence type="ECO:0000313" key="2">
    <source>
        <dbReference type="Proteomes" id="UP000183832"/>
    </source>
</evidence>
<name>A0A1J1HXI7_9DIPT</name>
<dbReference type="AlphaFoldDB" id="A0A1J1HXI7"/>
<dbReference type="Proteomes" id="UP000183832">
    <property type="component" value="Unassembled WGS sequence"/>
</dbReference>
<organism evidence="1 2">
    <name type="scientific">Clunio marinus</name>
    <dbReference type="NCBI Taxonomy" id="568069"/>
    <lineage>
        <taxon>Eukaryota</taxon>
        <taxon>Metazoa</taxon>
        <taxon>Ecdysozoa</taxon>
        <taxon>Arthropoda</taxon>
        <taxon>Hexapoda</taxon>
        <taxon>Insecta</taxon>
        <taxon>Pterygota</taxon>
        <taxon>Neoptera</taxon>
        <taxon>Endopterygota</taxon>
        <taxon>Diptera</taxon>
        <taxon>Nematocera</taxon>
        <taxon>Chironomoidea</taxon>
        <taxon>Chironomidae</taxon>
        <taxon>Clunio</taxon>
    </lineage>
</organism>